<keyword evidence="2" id="KW-1185">Reference proteome</keyword>
<comment type="caution">
    <text evidence="1">The sequence shown here is derived from an EMBL/GenBank/DDBJ whole genome shotgun (WGS) entry which is preliminary data.</text>
</comment>
<reference evidence="1 2" key="1">
    <citation type="journal article" date="2012" name="Genome Biol.">
        <title>Genome and low-iron response of an oceanic diatom adapted to chronic iron limitation.</title>
        <authorList>
            <person name="Lommer M."/>
            <person name="Specht M."/>
            <person name="Roy A.S."/>
            <person name="Kraemer L."/>
            <person name="Andreson R."/>
            <person name="Gutowska M.A."/>
            <person name="Wolf J."/>
            <person name="Bergner S.V."/>
            <person name="Schilhabel M.B."/>
            <person name="Klostermeier U.C."/>
            <person name="Beiko R.G."/>
            <person name="Rosenstiel P."/>
            <person name="Hippler M."/>
            <person name="Laroche J."/>
        </authorList>
    </citation>
    <scope>NUCLEOTIDE SEQUENCE [LARGE SCALE GENOMIC DNA]</scope>
    <source>
        <strain evidence="1 2">CCMP1005</strain>
    </source>
</reference>
<dbReference type="EMBL" id="AGNL01015738">
    <property type="protein sequence ID" value="EJK65506.1"/>
    <property type="molecule type" value="Genomic_DNA"/>
</dbReference>
<proteinExistence type="predicted"/>
<organism evidence="1 2">
    <name type="scientific">Thalassiosira oceanica</name>
    <name type="common">Marine diatom</name>
    <dbReference type="NCBI Taxonomy" id="159749"/>
    <lineage>
        <taxon>Eukaryota</taxon>
        <taxon>Sar</taxon>
        <taxon>Stramenopiles</taxon>
        <taxon>Ochrophyta</taxon>
        <taxon>Bacillariophyta</taxon>
        <taxon>Coscinodiscophyceae</taxon>
        <taxon>Thalassiosirophycidae</taxon>
        <taxon>Thalassiosirales</taxon>
        <taxon>Thalassiosiraceae</taxon>
        <taxon>Thalassiosira</taxon>
    </lineage>
</organism>
<dbReference type="Proteomes" id="UP000266841">
    <property type="component" value="Unassembled WGS sequence"/>
</dbReference>
<gene>
    <name evidence="1" type="ORF">THAOC_13623</name>
</gene>
<dbReference type="AlphaFoldDB" id="K0SWY0"/>
<accession>K0SWY0</accession>
<name>K0SWY0_THAOC</name>
<evidence type="ECO:0000313" key="1">
    <source>
        <dbReference type="EMBL" id="EJK65506.1"/>
    </source>
</evidence>
<sequence length="194" mass="22263">RSSWEEKVQKSAGASKDAAAVSSSRLWTLKRKIDINVSSEPTQGVYVPRSCGACEFYPVKRERIFLPRTEYIYHVMVDIEENRQCDYGHCDDNQRAITAVIRRDGKAAVAPFFKPLDVSYFQTLTYFAGAGDEQGSLQLAMEKGMPRSGSAVEQMEAFNKYFEEQDDYHHLEEEYDTIPELEWLIKELKNALKD</sequence>
<feature type="non-terminal residue" evidence="1">
    <location>
        <position position="1"/>
    </location>
</feature>
<protein>
    <submittedName>
        <fullName evidence="1">Uncharacterized protein</fullName>
    </submittedName>
</protein>
<evidence type="ECO:0000313" key="2">
    <source>
        <dbReference type="Proteomes" id="UP000266841"/>
    </source>
</evidence>